<keyword evidence="3" id="KW-0539">Nucleus</keyword>
<name>A0BWD5_PARTE</name>
<dbReference type="Pfam" id="PF00447">
    <property type="entry name" value="HSF_DNA-bind"/>
    <property type="match status" value="1"/>
</dbReference>
<proteinExistence type="inferred from homology"/>
<dbReference type="PANTHER" id="PTHR10015:SF206">
    <property type="entry name" value="HSF-TYPE DNA-BINDING DOMAIN-CONTAINING PROTEIN"/>
    <property type="match status" value="1"/>
</dbReference>
<dbReference type="KEGG" id="ptm:GSPATT00032704001"/>
<evidence type="ECO:0000256" key="1">
    <source>
        <dbReference type="ARBA" id="ARBA00004123"/>
    </source>
</evidence>
<evidence type="ECO:0000259" key="5">
    <source>
        <dbReference type="SMART" id="SM00415"/>
    </source>
</evidence>
<dbReference type="Proteomes" id="UP000000600">
    <property type="component" value="Unassembled WGS sequence"/>
</dbReference>
<dbReference type="eggNOG" id="KOG0627">
    <property type="taxonomic scope" value="Eukaryota"/>
</dbReference>
<dbReference type="STRING" id="5888.A0BWD5"/>
<dbReference type="EMBL" id="CT868021">
    <property type="protein sequence ID" value="CAK62852.1"/>
    <property type="molecule type" value="Genomic_DNA"/>
</dbReference>
<dbReference type="PRINTS" id="PR00056">
    <property type="entry name" value="HSFDOMAIN"/>
</dbReference>
<dbReference type="InParanoid" id="A0BWD5"/>
<accession>A0BWD5</accession>
<evidence type="ECO:0000256" key="2">
    <source>
        <dbReference type="ARBA" id="ARBA00023125"/>
    </source>
</evidence>
<dbReference type="Gene3D" id="1.10.10.10">
    <property type="entry name" value="Winged helix-like DNA-binding domain superfamily/Winged helix DNA-binding domain"/>
    <property type="match status" value="1"/>
</dbReference>
<comment type="subcellular location">
    <subcellularLocation>
        <location evidence="1">Nucleus</location>
    </subcellularLocation>
</comment>
<gene>
    <name evidence="6" type="ORF">GSPATT00032704001</name>
</gene>
<keyword evidence="2" id="KW-0238">DNA-binding</keyword>
<sequence length="288" mass="34007">MSKSRSQSSVPAFLQKTYDILENPQLQDIVGWNEDGSGFLVKNVIAFQDQVLPMYFKHRNFASFVRQVNIKSQIQQMNMYGFHKSRSDLKENEFIHPHFRKDQRNLLKKIKRKAGEHNDEQFAIMELKPHRNTNLQDKQIQEIIAKQQELEKVCKILIDQNNKILQCNQQLRNQLVQERFNGNKKIQKLKDYFIGQQQIQTLEDDPLQKRQSASLYQALESDNEDLIVVNKKKVKEDDSDSTIERMDNQYSNPPLMLTNAEHQDIQDLNDDGIIQLLRDQQLDDLYFD</sequence>
<dbReference type="OMA" id="RMEHQQF"/>
<dbReference type="OrthoDB" id="60033at2759"/>
<reference evidence="6 7" key="1">
    <citation type="journal article" date="2006" name="Nature">
        <title>Global trends of whole-genome duplications revealed by the ciliate Paramecium tetraurelia.</title>
        <authorList>
            <consortium name="Genoscope"/>
            <person name="Aury J.-M."/>
            <person name="Jaillon O."/>
            <person name="Duret L."/>
            <person name="Noel B."/>
            <person name="Jubin C."/>
            <person name="Porcel B.M."/>
            <person name="Segurens B."/>
            <person name="Daubin V."/>
            <person name="Anthouard V."/>
            <person name="Aiach N."/>
            <person name="Arnaiz O."/>
            <person name="Billaut A."/>
            <person name="Beisson J."/>
            <person name="Blanc I."/>
            <person name="Bouhouche K."/>
            <person name="Camara F."/>
            <person name="Duharcourt S."/>
            <person name="Guigo R."/>
            <person name="Gogendeau D."/>
            <person name="Katinka M."/>
            <person name="Keller A.-M."/>
            <person name="Kissmehl R."/>
            <person name="Klotz C."/>
            <person name="Koll F."/>
            <person name="Le Moue A."/>
            <person name="Lepere C."/>
            <person name="Malinsky S."/>
            <person name="Nowacki M."/>
            <person name="Nowak J.K."/>
            <person name="Plattner H."/>
            <person name="Poulain J."/>
            <person name="Ruiz F."/>
            <person name="Serrano V."/>
            <person name="Zagulski M."/>
            <person name="Dessen P."/>
            <person name="Betermier M."/>
            <person name="Weissenbach J."/>
            <person name="Scarpelli C."/>
            <person name="Schachter V."/>
            <person name="Sperling L."/>
            <person name="Meyer E."/>
            <person name="Cohen J."/>
            <person name="Wincker P."/>
        </authorList>
    </citation>
    <scope>NUCLEOTIDE SEQUENCE [LARGE SCALE GENOMIC DNA]</scope>
    <source>
        <strain evidence="6 7">Stock d4-2</strain>
    </source>
</reference>
<evidence type="ECO:0000313" key="6">
    <source>
        <dbReference type="EMBL" id="CAK62852.1"/>
    </source>
</evidence>
<dbReference type="SMART" id="SM00415">
    <property type="entry name" value="HSF"/>
    <property type="match status" value="1"/>
</dbReference>
<dbReference type="SUPFAM" id="SSF46785">
    <property type="entry name" value="Winged helix' DNA-binding domain"/>
    <property type="match status" value="1"/>
</dbReference>
<dbReference type="GO" id="GO:0043565">
    <property type="term" value="F:sequence-specific DNA binding"/>
    <property type="evidence" value="ECO:0007669"/>
    <property type="project" value="InterPro"/>
</dbReference>
<dbReference type="InterPro" id="IPR036390">
    <property type="entry name" value="WH_DNA-bd_sf"/>
</dbReference>
<evidence type="ECO:0000313" key="7">
    <source>
        <dbReference type="Proteomes" id="UP000000600"/>
    </source>
</evidence>
<dbReference type="RefSeq" id="XP_001430250.1">
    <property type="nucleotide sequence ID" value="XM_001430213.2"/>
</dbReference>
<dbReference type="GeneID" id="5016034"/>
<dbReference type="GO" id="GO:0003700">
    <property type="term" value="F:DNA-binding transcription factor activity"/>
    <property type="evidence" value="ECO:0007669"/>
    <property type="project" value="InterPro"/>
</dbReference>
<dbReference type="HOGENOM" id="CLU_967909_0_0_1"/>
<keyword evidence="7" id="KW-1185">Reference proteome</keyword>
<dbReference type="InterPro" id="IPR036388">
    <property type="entry name" value="WH-like_DNA-bd_sf"/>
</dbReference>
<dbReference type="AlphaFoldDB" id="A0BWD5"/>
<dbReference type="FunFam" id="1.10.10.10:FF:000334">
    <property type="entry name" value="Heat shock factor protein 2"/>
    <property type="match status" value="1"/>
</dbReference>
<dbReference type="GO" id="GO:0005634">
    <property type="term" value="C:nucleus"/>
    <property type="evidence" value="ECO:0007669"/>
    <property type="project" value="UniProtKB-SubCell"/>
</dbReference>
<evidence type="ECO:0000256" key="4">
    <source>
        <dbReference type="RuleBase" id="RU004020"/>
    </source>
</evidence>
<protein>
    <recommendedName>
        <fullName evidence="5">HSF-type DNA-binding domain-containing protein</fullName>
    </recommendedName>
</protein>
<dbReference type="PANTHER" id="PTHR10015">
    <property type="entry name" value="HEAT SHOCK TRANSCRIPTION FACTOR"/>
    <property type="match status" value="1"/>
</dbReference>
<dbReference type="InterPro" id="IPR000232">
    <property type="entry name" value="HSF_DNA-bd"/>
</dbReference>
<organism evidence="6 7">
    <name type="scientific">Paramecium tetraurelia</name>
    <dbReference type="NCBI Taxonomy" id="5888"/>
    <lineage>
        <taxon>Eukaryota</taxon>
        <taxon>Sar</taxon>
        <taxon>Alveolata</taxon>
        <taxon>Ciliophora</taxon>
        <taxon>Intramacronucleata</taxon>
        <taxon>Oligohymenophorea</taxon>
        <taxon>Peniculida</taxon>
        <taxon>Parameciidae</taxon>
        <taxon>Paramecium</taxon>
    </lineage>
</organism>
<comment type="similarity">
    <text evidence="4">Belongs to the HSF family.</text>
</comment>
<feature type="domain" description="HSF-type DNA-binding" evidence="5">
    <location>
        <begin position="9"/>
        <end position="113"/>
    </location>
</feature>
<evidence type="ECO:0000256" key="3">
    <source>
        <dbReference type="ARBA" id="ARBA00023242"/>
    </source>
</evidence>